<feature type="non-terminal residue" evidence="1">
    <location>
        <position position="1"/>
    </location>
</feature>
<feature type="non-terminal residue" evidence="1">
    <location>
        <position position="249"/>
    </location>
</feature>
<sequence length="249" mass="27476">SKEAEVESQEQIDEDEDDDWEALLESSDEEGGKEGATTSAQDIGEEGREDSDDEEDEEGEDIKTASTQQMVGDEADDNMRSPICCVLGHVDTGKCFGRGTPIVMYDGTVRPVETIRDGEYVMGDDGTRRLVTGTTSGMGPMYRITPLVDSSQPFICNDAHILVLTMDRHPSEIVHEPGVVALNYFELRRHAELAELDMVFVGQKWFHYPTAEYPDAKAARTAAAAEGVSRRTEPIIWQPSVETFLKAAP</sequence>
<reference evidence="1" key="1">
    <citation type="submission" date="2022-06" db="EMBL/GenBank/DDBJ databases">
        <title>Phylogenomic reconstructions and comparative analyses of Kickxellomycotina fungi.</title>
        <authorList>
            <person name="Reynolds N.K."/>
            <person name="Stajich J.E."/>
            <person name="Barry K."/>
            <person name="Grigoriev I.V."/>
            <person name="Crous P."/>
            <person name="Smith M.E."/>
        </authorList>
    </citation>
    <scope>NUCLEOTIDE SEQUENCE</scope>
    <source>
        <strain evidence="1">RSA 2271</strain>
    </source>
</reference>
<comment type="caution">
    <text evidence="1">The sequence shown here is derived from an EMBL/GenBank/DDBJ whole genome shotgun (WGS) entry which is preliminary data.</text>
</comment>
<evidence type="ECO:0000313" key="1">
    <source>
        <dbReference type="EMBL" id="KAJ1670510.1"/>
    </source>
</evidence>
<name>A0ACC1H6X1_9FUNG</name>
<dbReference type="EMBL" id="JAMZIH010009219">
    <property type="protein sequence ID" value="KAJ1670510.1"/>
    <property type="molecule type" value="Genomic_DNA"/>
</dbReference>
<protein>
    <submittedName>
        <fullName evidence="1">Eukaryotic translation initiation factor 5B</fullName>
    </submittedName>
</protein>
<keyword evidence="2" id="KW-1185">Reference proteome</keyword>
<accession>A0ACC1H6X1</accession>
<gene>
    <name evidence="1" type="primary">FUN12_2</name>
    <name evidence="1" type="ORF">EV182_008159</name>
</gene>
<evidence type="ECO:0000313" key="2">
    <source>
        <dbReference type="Proteomes" id="UP001145114"/>
    </source>
</evidence>
<keyword evidence="1" id="KW-0396">Initiation factor</keyword>
<keyword evidence="1" id="KW-0648">Protein biosynthesis</keyword>
<dbReference type="Proteomes" id="UP001145114">
    <property type="component" value="Unassembled WGS sequence"/>
</dbReference>
<organism evidence="1 2">
    <name type="scientific">Spiromyces aspiralis</name>
    <dbReference type="NCBI Taxonomy" id="68401"/>
    <lineage>
        <taxon>Eukaryota</taxon>
        <taxon>Fungi</taxon>
        <taxon>Fungi incertae sedis</taxon>
        <taxon>Zoopagomycota</taxon>
        <taxon>Kickxellomycotina</taxon>
        <taxon>Kickxellomycetes</taxon>
        <taxon>Kickxellales</taxon>
        <taxon>Kickxellaceae</taxon>
        <taxon>Spiromyces</taxon>
    </lineage>
</organism>
<proteinExistence type="predicted"/>